<name>A0ABU6R4J7_9FABA</name>
<evidence type="ECO:0000313" key="2">
    <source>
        <dbReference type="EMBL" id="MED6119093.1"/>
    </source>
</evidence>
<dbReference type="EMBL" id="JASCZI010030227">
    <property type="protein sequence ID" value="MED6119093.1"/>
    <property type="molecule type" value="Genomic_DNA"/>
</dbReference>
<organism evidence="2 3">
    <name type="scientific">Stylosanthes scabra</name>
    <dbReference type="NCBI Taxonomy" id="79078"/>
    <lineage>
        <taxon>Eukaryota</taxon>
        <taxon>Viridiplantae</taxon>
        <taxon>Streptophyta</taxon>
        <taxon>Embryophyta</taxon>
        <taxon>Tracheophyta</taxon>
        <taxon>Spermatophyta</taxon>
        <taxon>Magnoliopsida</taxon>
        <taxon>eudicotyledons</taxon>
        <taxon>Gunneridae</taxon>
        <taxon>Pentapetalae</taxon>
        <taxon>rosids</taxon>
        <taxon>fabids</taxon>
        <taxon>Fabales</taxon>
        <taxon>Fabaceae</taxon>
        <taxon>Papilionoideae</taxon>
        <taxon>50 kb inversion clade</taxon>
        <taxon>dalbergioids sensu lato</taxon>
        <taxon>Dalbergieae</taxon>
        <taxon>Pterocarpus clade</taxon>
        <taxon>Stylosanthes</taxon>
    </lineage>
</organism>
<dbReference type="Proteomes" id="UP001341840">
    <property type="component" value="Unassembled WGS sequence"/>
</dbReference>
<reference evidence="2 3" key="1">
    <citation type="journal article" date="2023" name="Plants (Basel)">
        <title>Bridging the Gap: Combining Genomics and Transcriptomics Approaches to Understand Stylosanthes scabra, an Orphan Legume from the Brazilian Caatinga.</title>
        <authorList>
            <person name="Ferreira-Neto J.R.C."/>
            <person name="da Silva M.D."/>
            <person name="Binneck E."/>
            <person name="de Melo N.F."/>
            <person name="da Silva R.H."/>
            <person name="de Melo A.L.T.M."/>
            <person name="Pandolfi V."/>
            <person name="Bustamante F.O."/>
            <person name="Brasileiro-Vidal A.C."/>
            <person name="Benko-Iseppon A.M."/>
        </authorList>
    </citation>
    <scope>NUCLEOTIDE SEQUENCE [LARGE SCALE GENOMIC DNA]</scope>
    <source>
        <tissue evidence="2">Leaves</tissue>
    </source>
</reference>
<accession>A0ABU6R4J7</accession>
<gene>
    <name evidence="2" type="ORF">PIB30_008606</name>
</gene>
<protein>
    <submittedName>
        <fullName evidence="2">Uncharacterized protein</fullName>
    </submittedName>
</protein>
<comment type="caution">
    <text evidence="2">The sequence shown here is derived from an EMBL/GenBank/DDBJ whole genome shotgun (WGS) entry which is preliminary data.</text>
</comment>
<keyword evidence="3" id="KW-1185">Reference proteome</keyword>
<feature type="compositionally biased region" description="Basic and acidic residues" evidence="1">
    <location>
        <begin position="87"/>
        <end position="103"/>
    </location>
</feature>
<feature type="region of interest" description="Disordered" evidence="1">
    <location>
        <begin position="49"/>
        <end position="103"/>
    </location>
</feature>
<proteinExistence type="predicted"/>
<evidence type="ECO:0000313" key="3">
    <source>
        <dbReference type="Proteomes" id="UP001341840"/>
    </source>
</evidence>
<evidence type="ECO:0000256" key="1">
    <source>
        <dbReference type="SAM" id="MobiDB-lite"/>
    </source>
</evidence>
<sequence>MTRRTHKEEHYGADEPLLVHSKTWALGSLRGGVWKYSFGGVWVLDSKQRSEGRGGALHKKSYSRRGTNTRRALKNKKKSYASKVKGRNGDAETEERRRRKGVD</sequence>
<feature type="compositionally biased region" description="Basic residues" evidence="1">
    <location>
        <begin position="56"/>
        <end position="86"/>
    </location>
</feature>